<evidence type="ECO:0000313" key="2">
    <source>
        <dbReference type="EMBL" id="CAF5174248.1"/>
    </source>
</evidence>
<accession>A0A8S3H5Y3</accession>
<name>A0A8S3H5Y3_9BILA</name>
<gene>
    <name evidence="2" type="ORF">GIL414_LOCUS67129</name>
</gene>
<feature type="compositionally biased region" description="Basic residues" evidence="1">
    <location>
        <begin position="93"/>
        <end position="105"/>
    </location>
</feature>
<comment type="caution">
    <text evidence="2">The sequence shown here is derived from an EMBL/GenBank/DDBJ whole genome shotgun (WGS) entry which is preliminary data.</text>
</comment>
<dbReference type="EMBL" id="CAJOBJ010325354">
    <property type="protein sequence ID" value="CAF5174248.1"/>
    <property type="molecule type" value="Genomic_DNA"/>
</dbReference>
<feature type="compositionally biased region" description="Basic residues" evidence="1">
    <location>
        <begin position="152"/>
        <end position="162"/>
    </location>
</feature>
<feature type="region of interest" description="Disordered" evidence="1">
    <location>
        <begin position="92"/>
        <end position="112"/>
    </location>
</feature>
<dbReference type="AlphaFoldDB" id="A0A8S3H5Y3"/>
<evidence type="ECO:0000313" key="3">
    <source>
        <dbReference type="Proteomes" id="UP000681720"/>
    </source>
</evidence>
<reference evidence="2" key="1">
    <citation type="submission" date="2021-02" db="EMBL/GenBank/DDBJ databases">
        <authorList>
            <person name="Nowell W R."/>
        </authorList>
    </citation>
    <scope>NUCLEOTIDE SEQUENCE</scope>
</reference>
<feature type="non-terminal residue" evidence="2">
    <location>
        <position position="379"/>
    </location>
</feature>
<dbReference type="Proteomes" id="UP000681720">
    <property type="component" value="Unassembled WGS sequence"/>
</dbReference>
<protein>
    <submittedName>
        <fullName evidence="2">Uncharacterized protein</fullName>
    </submittedName>
</protein>
<feature type="non-terminal residue" evidence="2">
    <location>
        <position position="1"/>
    </location>
</feature>
<feature type="compositionally biased region" description="Polar residues" evidence="1">
    <location>
        <begin position="142"/>
        <end position="151"/>
    </location>
</feature>
<proteinExistence type="predicted"/>
<sequence>VSHSVAATAKRKSIAKNVLSSSKSFAINNKNSVKVSLLSPSSSSSKNYLSQSSILDHERDLRPHLAHSRSLDLSIPSTKSSLLRSLPTIANKKSSKTRIRNRKKTSGSTAIVPSNSSSLLPIVPNIGRLLAPVIVNVQRGATSKNPISKRSTTNKKQNKRNSSKTLVQYHSESILQQNPSSPMNLFAESISGLLENLDQELLASNFLAHTSSSDLLLDENNSITSFNANVMQTSDHIDLRHIGNTNIQHQETYHSATSMPTLDEFNNQLENDTILITQSYNGLHTMHEYNVENEHIASFMSEEDMRFVEMNFDENIFLKQFDLEDPGIKQSVHSDQNLFASILTNNNNNNKHNNNLSQIQQSQINEQSDNHQNQSLPHP</sequence>
<evidence type="ECO:0000256" key="1">
    <source>
        <dbReference type="SAM" id="MobiDB-lite"/>
    </source>
</evidence>
<organism evidence="2 3">
    <name type="scientific">Rotaria magnacalcarata</name>
    <dbReference type="NCBI Taxonomy" id="392030"/>
    <lineage>
        <taxon>Eukaryota</taxon>
        <taxon>Metazoa</taxon>
        <taxon>Spiralia</taxon>
        <taxon>Gnathifera</taxon>
        <taxon>Rotifera</taxon>
        <taxon>Eurotatoria</taxon>
        <taxon>Bdelloidea</taxon>
        <taxon>Philodinida</taxon>
        <taxon>Philodinidae</taxon>
        <taxon>Rotaria</taxon>
    </lineage>
</organism>
<feature type="region of interest" description="Disordered" evidence="1">
    <location>
        <begin position="142"/>
        <end position="166"/>
    </location>
</feature>